<comment type="caution">
    <text evidence="2">The sequence shown here is derived from an EMBL/GenBank/DDBJ whole genome shotgun (WGS) entry which is preliminary data.</text>
</comment>
<keyword evidence="3" id="KW-1185">Reference proteome</keyword>
<sequence length="262" mass="27636">MPPPLGPLPKPAPEQAGMEDEKQGSEADAEAKDMTFLVNMLRAKELEARLEGALIAAEISSSDVQEASLLQNEAVVAALSAALNIALSAPAVCHASCRTRVAIASALSKLLQYGGSEMCGLIDACACEETAAQHLPERLLEVACLGLQCQQGHSASGSGRAPSWFEGYQQEATGWDGVRELELRRQCACAVASLCNNQELSQKLASVITDPSNANIMRCLAECDKIKDARLRQYSLETRALLAKAGAPILTLPGAYGPVVAC</sequence>
<gene>
    <name evidence="2" type="ORF">JKP88DRAFT_230962</name>
</gene>
<feature type="compositionally biased region" description="Pro residues" evidence="1">
    <location>
        <begin position="1"/>
        <end position="12"/>
    </location>
</feature>
<dbReference type="EMBL" id="JAFCMP010000016">
    <property type="protein sequence ID" value="KAG5191681.1"/>
    <property type="molecule type" value="Genomic_DNA"/>
</dbReference>
<reference evidence="2" key="1">
    <citation type="submission" date="2021-02" db="EMBL/GenBank/DDBJ databases">
        <title>First Annotated Genome of the Yellow-green Alga Tribonema minus.</title>
        <authorList>
            <person name="Mahan K.M."/>
        </authorList>
    </citation>
    <scope>NUCLEOTIDE SEQUENCE</scope>
    <source>
        <strain evidence="2">UTEX B ZZ1240</strain>
    </source>
</reference>
<feature type="region of interest" description="Disordered" evidence="1">
    <location>
        <begin position="1"/>
        <end position="28"/>
    </location>
</feature>
<evidence type="ECO:0000313" key="3">
    <source>
        <dbReference type="Proteomes" id="UP000664859"/>
    </source>
</evidence>
<evidence type="ECO:0000313" key="2">
    <source>
        <dbReference type="EMBL" id="KAG5191681.1"/>
    </source>
</evidence>
<dbReference type="Proteomes" id="UP000664859">
    <property type="component" value="Unassembled WGS sequence"/>
</dbReference>
<dbReference type="AlphaFoldDB" id="A0A836CQ87"/>
<evidence type="ECO:0000256" key="1">
    <source>
        <dbReference type="SAM" id="MobiDB-lite"/>
    </source>
</evidence>
<proteinExistence type="predicted"/>
<protein>
    <submittedName>
        <fullName evidence="2">Uncharacterized protein</fullName>
    </submittedName>
</protein>
<feature type="compositionally biased region" description="Basic and acidic residues" evidence="1">
    <location>
        <begin position="19"/>
        <end position="28"/>
    </location>
</feature>
<organism evidence="2 3">
    <name type="scientific">Tribonema minus</name>
    <dbReference type="NCBI Taxonomy" id="303371"/>
    <lineage>
        <taxon>Eukaryota</taxon>
        <taxon>Sar</taxon>
        <taxon>Stramenopiles</taxon>
        <taxon>Ochrophyta</taxon>
        <taxon>PX clade</taxon>
        <taxon>Xanthophyceae</taxon>
        <taxon>Tribonematales</taxon>
        <taxon>Tribonemataceae</taxon>
        <taxon>Tribonema</taxon>
    </lineage>
</organism>
<name>A0A836CQ87_9STRA</name>
<accession>A0A836CQ87</accession>